<sequence length="70" mass="7922">PRQAGDCCSRRPCRPHHSRVPAAQQQPQPQKRLSVVGCVVKEPQDLTWFLQAKFKHCPASTHADSLQKHI</sequence>
<dbReference type="AlphaFoldDB" id="A0A9X9Q8L9"/>
<reference evidence="2 3" key="1">
    <citation type="submission" date="2018-10" db="EMBL/GenBank/DDBJ databases">
        <authorList>
            <person name="Ekblom R."/>
            <person name="Jareborg N."/>
        </authorList>
    </citation>
    <scope>NUCLEOTIDE SEQUENCE [LARGE SCALE GENOMIC DNA]</scope>
    <source>
        <tissue evidence="2">Muscle</tissue>
    </source>
</reference>
<evidence type="ECO:0000313" key="2">
    <source>
        <dbReference type="EMBL" id="VCX39314.1"/>
    </source>
</evidence>
<feature type="compositionally biased region" description="Low complexity" evidence="1">
    <location>
        <begin position="21"/>
        <end position="30"/>
    </location>
</feature>
<dbReference type="EMBL" id="CYRY02044399">
    <property type="protein sequence ID" value="VCX39314.1"/>
    <property type="molecule type" value="Genomic_DNA"/>
</dbReference>
<feature type="region of interest" description="Disordered" evidence="1">
    <location>
        <begin position="1"/>
        <end position="31"/>
    </location>
</feature>
<name>A0A9X9Q8L9_GULGU</name>
<dbReference type="Proteomes" id="UP000269945">
    <property type="component" value="Unassembled WGS sequence"/>
</dbReference>
<organism evidence="2 3">
    <name type="scientific">Gulo gulo</name>
    <name type="common">Wolverine</name>
    <name type="synonym">Gluton</name>
    <dbReference type="NCBI Taxonomy" id="48420"/>
    <lineage>
        <taxon>Eukaryota</taxon>
        <taxon>Metazoa</taxon>
        <taxon>Chordata</taxon>
        <taxon>Craniata</taxon>
        <taxon>Vertebrata</taxon>
        <taxon>Euteleostomi</taxon>
        <taxon>Mammalia</taxon>
        <taxon>Eutheria</taxon>
        <taxon>Laurasiatheria</taxon>
        <taxon>Carnivora</taxon>
        <taxon>Caniformia</taxon>
        <taxon>Musteloidea</taxon>
        <taxon>Mustelidae</taxon>
        <taxon>Guloninae</taxon>
        <taxon>Gulo</taxon>
    </lineage>
</organism>
<keyword evidence="3" id="KW-1185">Reference proteome</keyword>
<accession>A0A9X9Q8L9</accession>
<gene>
    <name evidence="2" type="ORF">BN2614_LOCUS4</name>
</gene>
<feature type="non-terminal residue" evidence="2">
    <location>
        <position position="1"/>
    </location>
</feature>
<evidence type="ECO:0000313" key="3">
    <source>
        <dbReference type="Proteomes" id="UP000269945"/>
    </source>
</evidence>
<comment type="caution">
    <text evidence="2">The sequence shown here is derived from an EMBL/GenBank/DDBJ whole genome shotgun (WGS) entry which is preliminary data.</text>
</comment>
<protein>
    <submittedName>
        <fullName evidence="2">Uncharacterized protein</fullName>
    </submittedName>
</protein>
<proteinExistence type="predicted"/>
<evidence type="ECO:0000256" key="1">
    <source>
        <dbReference type="SAM" id="MobiDB-lite"/>
    </source>
</evidence>